<feature type="compositionally biased region" description="Basic and acidic residues" evidence="7">
    <location>
        <begin position="806"/>
        <end position="826"/>
    </location>
</feature>
<evidence type="ECO:0000256" key="6">
    <source>
        <dbReference type="SAM" id="Coils"/>
    </source>
</evidence>
<feature type="region of interest" description="Disordered" evidence="7">
    <location>
        <begin position="1256"/>
        <end position="1293"/>
    </location>
</feature>
<evidence type="ECO:0000256" key="1">
    <source>
        <dbReference type="ARBA" id="ARBA00004127"/>
    </source>
</evidence>
<feature type="compositionally biased region" description="Low complexity" evidence="7">
    <location>
        <begin position="1181"/>
        <end position="1197"/>
    </location>
</feature>
<feature type="transmembrane region" description="Helical" evidence="8">
    <location>
        <begin position="6"/>
        <end position="24"/>
    </location>
</feature>
<gene>
    <name evidence="10" type="primary">MBTPS2</name>
    <name evidence="10" type="ORF">BG006_011247</name>
</gene>
<sequence>MGLTQVLVPFFVVWFGIHAFLFLLQRFLNRPNLPTGPGNGPDYELLPTTISSGSGSIPGQSSSGNSKQSATSGLLVRPFQVRFSTTGLNSFFFRLGNSPKLARFWRLWYGFGVAFGLLAMVLGWALLMYAAIRLVSLAVGYLMTLWPLGGSSTSQESITHVQSRSRFSKRDLPTGNDSEDEGMVFVPIIPGVTLPISHLPYYLIALLVSGVVHEAGHAIAAARERIQISSSGIFLYILYPGAFVDFSTRALAMLSPLQQLRVICAGVWHNIVLFALAWAFLWTGALQLSFRLAGWREMDDGLSVVSVVNESPLFEHLRVGSVIGKVDDISLKGEPLKIWSKLLLPPVNDNQEELSKEMAGFCIPKTLLYIRPSDCCLFTPDNPFGHSQDLSLLCFTPIGSTNTQQPQGTSGERILAKEGQCVPSSEILATSTPTRCSIAEPDCGAESVCYRPFTPYRSVVRIQYSLPSWLKRPNEKQTGNKKTSGPQVVVYQGDPKDIWEAVEVTTMGTRWSFLPLGLPNAILLTIQYTMSFSLALSVLNIVPARHLDGHHALKAFLALIQSIRQSYKSTQSLQESLVECLWDNGLAIASASASVSTSTFPKGLRALVDDDDDDDFEPSTPNTIRHRHVTLSQQPPRAKKPIQKYSGSQPCHSQNQSKKQGSQQSIIMRPPLSTLSIKAMPAIAWASTGASQSAGSGPSLKRKNGVSLSLKKPTLALRSVDNASNTPSTQGTSNSFLSPSPRPSSTPSRKLVEKTFIVLDSESEGNSDVEVSPTRSMSNEVPVSKSLQEKHHFGGVTQFSPKVQHKQSDKAPDEVPEAMETKEDPVKYTQESITSSQGSVDYSRDQAHHDHNFSTVPEDNNNDEHSNENAGEDDMDHYNTRWSMSLEISNPFLSDLVAAPSHPAASSTISAASNHYNDDSFTMSAFHDVFTPRDTQAEDETTECVICGKDLSHLDSGRIAFHINNCIDEQQEEQIAIQSLDFDSSVQPSASQGEFAGARIDYLARVKKCPICKQDWPLKAQSRKARQKVEHLKRCAKVHKKSVQSLLYQMRLLKEKYERSLALGTPMESYPVEASQEAAKPADQNEEVVQESTQDHAGRSSAPSKPKSMPKPKPTTVPKQVVSLTDTADADFTSDAIITTVHAPVPTRPKRSKMTRLLEDQNDESLQLALAISMSMESPDGGSSSASRAGSPAAGCGSAAKWVLMPKSKGTSKRRKRSEREMNETTILPYAEIQNLIQANVIALLFPEDEAETEVKKSLEAGREPKIHRGLQTPPWRPSRFASGSSPRPLGTFELDVNLSQSSDVSQSSPKSLWSLSHLKDTDNISTLSLNDLNKERQEEQVEEGHRSGSEEPAPGPPSTRLDRDQYVTRFMKEYLQREKDDRQSISRISSSASTSTLRNSNVVLDEEPRGQDNKYMSPLWSVANQRRTSMLEENQQKEQKAAQILESEIRQHLDGLEEQVQRAKKEAHAKILSSLEKYNEQVRRPKIPSPAKHILVNEDEGGHEDVDKSSNHDDQEQNMDMEDIVNTQDTLDLDDYPRPSSPLLRFSRRADGVKNAAGPPNHVIELHSDPSVSDHYSYDYNEDISFDNNYNPNNNCLSPRKNNYGPCDNDYKSNPSPDGSPTLELDRSMELHQVDDLVDVDNGGVLVYSPPVSPQFGTTRVPPRTQHQLDQSDTSFSSPPQLPPPLDFAKLGFPGTSG</sequence>
<feature type="region of interest" description="Disordered" evidence="7">
    <location>
        <begin position="1491"/>
        <end position="1573"/>
    </location>
</feature>
<dbReference type="Proteomes" id="UP000696485">
    <property type="component" value="Unassembled WGS sequence"/>
</dbReference>
<dbReference type="GO" id="GO:0016020">
    <property type="term" value="C:membrane"/>
    <property type="evidence" value="ECO:0007669"/>
    <property type="project" value="InterPro"/>
</dbReference>
<feature type="compositionally biased region" description="Low complexity" evidence="7">
    <location>
        <begin position="1386"/>
        <end position="1401"/>
    </location>
</feature>
<keyword evidence="10" id="KW-0378">Hydrolase</keyword>
<comment type="caution">
    <text evidence="10">The sequence shown here is derived from an EMBL/GenBank/DDBJ whole genome shotgun (WGS) entry which is preliminary data.</text>
</comment>
<keyword evidence="6" id="KW-0175">Coiled coil</keyword>
<feature type="compositionally biased region" description="Low complexity" evidence="7">
    <location>
        <begin position="733"/>
        <end position="748"/>
    </location>
</feature>
<dbReference type="GO" id="GO:0012505">
    <property type="term" value="C:endomembrane system"/>
    <property type="evidence" value="ECO:0007669"/>
    <property type="project" value="UniProtKB-SubCell"/>
</dbReference>
<organism evidence="10 11">
    <name type="scientific">Podila minutissima</name>
    <dbReference type="NCBI Taxonomy" id="64525"/>
    <lineage>
        <taxon>Eukaryota</taxon>
        <taxon>Fungi</taxon>
        <taxon>Fungi incertae sedis</taxon>
        <taxon>Mucoromycota</taxon>
        <taxon>Mortierellomycotina</taxon>
        <taxon>Mortierellomycetes</taxon>
        <taxon>Mortierellales</taxon>
        <taxon>Mortierellaceae</taxon>
        <taxon>Podila</taxon>
    </lineage>
</organism>
<evidence type="ECO:0000256" key="8">
    <source>
        <dbReference type="SAM" id="Phobius"/>
    </source>
</evidence>
<dbReference type="PANTHER" id="PTHR13325">
    <property type="entry name" value="PROTEASE M50 MEMBRANE-BOUND TRANSCRIPTION FACTOR SITE 2 PROTEASE"/>
    <property type="match status" value="1"/>
</dbReference>
<feature type="compositionally biased region" description="Basic and acidic residues" evidence="7">
    <location>
        <begin position="1361"/>
        <end position="1385"/>
    </location>
</feature>
<dbReference type="Pfam" id="PF02163">
    <property type="entry name" value="Peptidase_M50"/>
    <property type="match status" value="1"/>
</dbReference>
<feature type="coiled-coil region" evidence="6">
    <location>
        <begin position="1447"/>
        <end position="1474"/>
    </location>
</feature>
<feature type="region of interest" description="Disordered" evidence="7">
    <location>
        <begin position="1176"/>
        <end position="1197"/>
    </location>
</feature>
<feature type="compositionally biased region" description="Basic and acidic residues" evidence="7">
    <location>
        <begin position="1333"/>
        <end position="1350"/>
    </location>
</feature>
<keyword evidence="11" id="KW-1185">Reference proteome</keyword>
<feature type="transmembrane region" description="Helical" evidence="8">
    <location>
        <begin position="233"/>
        <end position="255"/>
    </location>
</feature>
<keyword evidence="3 8" id="KW-1133">Transmembrane helix</keyword>
<evidence type="ECO:0000313" key="11">
    <source>
        <dbReference type="Proteomes" id="UP000696485"/>
    </source>
</evidence>
<feature type="region of interest" description="Disordered" evidence="7">
    <location>
        <begin position="1072"/>
        <end position="1118"/>
    </location>
</feature>
<evidence type="ECO:0000256" key="3">
    <source>
        <dbReference type="ARBA" id="ARBA00022989"/>
    </source>
</evidence>
<accession>A0A9P5VP86</accession>
<keyword evidence="10" id="KW-0645">Protease</keyword>
<feature type="compositionally biased region" description="Basic and acidic residues" evidence="7">
    <location>
        <begin position="1504"/>
        <end position="1516"/>
    </location>
</feature>
<dbReference type="GO" id="GO:0004222">
    <property type="term" value="F:metalloendopeptidase activity"/>
    <property type="evidence" value="ECO:0007669"/>
    <property type="project" value="InterPro"/>
</dbReference>
<feature type="compositionally biased region" description="Polar residues" evidence="7">
    <location>
        <begin position="721"/>
        <end position="732"/>
    </location>
</feature>
<dbReference type="InterPro" id="IPR008915">
    <property type="entry name" value="Peptidase_M50"/>
</dbReference>
<protein>
    <recommendedName>
        <fullName evidence="5">Endopeptidase S2P</fullName>
    </recommendedName>
</protein>
<dbReference type="InterPro" id="IPR001193">
    <property type="entry name" value="MBTPS2"/>
</dbReference>
<keyword evidence="4 8" id="KW-0472">Membrane</keyword>
<evidence type="ECO:0000313" key="10">
    <source>
        <dbReference type="EMBL" id="KAF9335559.1"/>
    </source>
</evidence>
<reference evidence="10" key="1">
    <citation type="journal article" date="2020" name="Fungal Divers.">
        <title>Resolving the Mortierellaceae phylogeny through synthesis of multi-gene phylogenetics and phylogenomics.</title>
        <authorList>
            <person name="Vandepol N."/>
            <person name="Liber J."/>
            <person name="Desiro A."/>
            <person name="Na H."/>
            <person name="Kennedy M."/>
            <person name="Barry K."/>
            <person name="Grigoriev I.V."/>
            <person name="Miller A.N."/>
            <person name="O'Donnell K."/>
            <person name="Stajich J.E."/>
            <person name="Bonito G."/>
        </authorList>
    </citation>
    <scope>NUCLEOTIDE SEQUENCE</scope>
    <source>
        <strain evidence="10">NVP1</strain>
    </source>
</reference>
<dbReference type="EMBL" id="JAAAUY010000095">
    <property type="protein sequence ID" value="KAF9335559.1"/>
    <property type="molecule type" value="Genomic_DNA"/>
</dbReference>
<feature type="transmembrane region" description="Helical" evidence="8">
    <location>
        <begin position="107"/>
        <end position="132"/>
    </location>
</feature>
<keyword evidence="2 8" id="KW-0812">Transmembrane</keyword>
<feature type="domain" description="Peptidase M50" evidence="9">
    <location>
        <begin position="201"/>
        <end position="564"/>
    </location>
</feature>
<comment type="subcellular location">
    <subcellularLocation>
        <location evidence="1">Endomembrane system</location>
        <topology evidence="1">Multi-pass membrane protein</topology>
    </subcellularLocation>
</comment>
<dbReference type="GO" id="GO:0031293">
    <property type="term" value="P:membrane protein intracellular domain proteolysis"/>
    <property type="evidence" value="ECO:0007669"/>
    <property type="project" value="TreeGrafter"/>
</dbReference>
<feature type="region of interest" description="Disordered" evidence="7">
    <location>
        <begin position="717"/>
        <end position="876"/>
    </location>
</feature>
<dbReference type="GO" id="GO:1905897">
    <property type="term" value="P:regulation of response to endoplasmic reticulum stress"/>
    <property type="evidence" value="ECO:0007669"/>
    <property type="project" value="TreeGrafter"/>
</dbReference>
<feature type="region of interest" description="Disordered" evidence="7">
    <location>
        <begin position="1327"/>
        <end position="1401"/>
    </location>
</feature>
<evidence type="ECO:0000259" key="9">
    <source>
        <dbReference type="Pfam" id="PF02163"/>
    </source>
</evidence>
<evidence type="ECO:0000256" key="5">
    <source>
        <dbReference type="ARBA" id="ARBA00032658"/>
    </source>
</evidence>
<feature type="region of interest" description="Disordered" evidence="7">
    <location>
        <begin position="1652"/>
        <end position="1699"/>
    </location>
</feature>
<evidence type="ECO:0000256" key="7">
    <source>
        <dbReference type="SAM" id="MobiDB-lite"/>
    </source>
</evidence>
<dbReference type="GO" id="GO:0005737">
    <property type="term" value="C:cytoplasm"/>
    <property type="evidence" value="ECO:0007669"/>
    <property type="project" value="TreeGrafter"/>
</dbReference>
<feature type="compositionally biased region" description="Polar residues" evidence="7">
    <location>
        <begin position="829"/>
        <end position="840"/>
    </location>
</feature>
<feature type="compositionally biased region" description="Polar residues" evidence="7">
    <location>
        <begin position="1666"/>
        <end position="1677"/>
    </location>
</feature>
<evidence type="ECO:0000256" key="4">
    <source>
        <dbReference type="ARBA" id="ARBA00023136"/>
    </source>
</evidence>
<evidence type="ECO:0000256" key="2">
    <source>
        <dbReference type="ARBA" id="ARBA00022692"/>
    </source>
</evidence>
<name>A0A9P5VP86_9FUNG</name>
<proteinExistence type="predicted"/>
<feature type="transmembrane region" description="Helical" evidence="8">
    <location>
        <begin position="267"/>
        <end position="288"/>
    </location>
</feature>
<feature type="compositionally biased region" description="Basic and acidic residues" evidence="7">
    <location>
        <begin position="842"/>
        <end position="852"/>
    </location>
</feature>
<feature type="region of interest" description="Disordered" evidence="7">
    <location>
        <begin position="607"/>
        <end position="665"/>
    </location>
</feature>
<feature type="compositionally biased region" description="Basic and acidic residues" evidence="7">
    <location>
        <begin position="1256"/>
        <end position="1267"/>
    </location>
</feature>
<feature type="compositionally biased region" description="Low complexity" evidence="7">
    <location>
        <begin position="653"/>
        <end position="665"/>
    </location>
</feature>
<dbReference type="PANTHER" id="PTHR13325:SF3">
    <property type="entry name" value="MEMBRANE-BOUND TRANSCRIPTION FACTOR SITE-2 PROTEASE"/>
    <property type="match status" value="1"/>
</dbReference>
<dbReference type="PRINTS" id="PR01000">
    <property type="entry name" value="SREBPS2PTASE"/>
</dbReference>